<gene>
    <name evidence="8" type="ordered locus">Sgly_2731</name>
</gene>
<keyword evidence="9" id="KW-1185">Reference proteome</keyword>
<dbReference type="CDD" id="cd06171">
    <property type="entry name" value="Sigma70_r4"/>
    <property type="match status" value="1"/>
</dbReference>
<dbReference type="PANTHER" id="PTHR43133:SF8">
    <property type="entry name" value="RNA POLYMERASE SIGMA FACTOR HI_1459-RELATED"/>
    <property type="match status" value="1"/>
</dbReference>
<dbReference type="AlphaFoldDB" id="F0SXU3"/>
<dbReference type="Proteomes" id="UP000007488">
    <property type="component" value="Chromosome"/>
</dbReference>
<dbReference type="InterPro" id="IPR036388">
    <property type="entry name" value="WH-like_DNA-bd_sf"/>
</dbReference>
<feature type="domain" description="RNA polymerase sigma factor 70 region 4 type 2" evidence="7">
    <location>
        <begin position="102"/>
        <end position="151"/>
    </location>
</feature>
<dbReference type="SUPFAM" id="SSF88659">
    <property type="entry name" value="Sigma3 and sigma4 domains of RNA polymerase sigma factors"/>
    <property type="match status" value="1"/>
</dbReference>
<dbReference type="InterPro" id="IPR013325">
    <property type="entry name" value="RNA_pol_sigma_r2"/>
</dbReference>
<organism evidence="8 9">
    <name type="scientific">Syntrophobotulus glycolicus (strain DSM 8271 / FlGlyR)</name>
    <dbReference type="NCBI Taxonomy" id="645991"/>
    <lineage>
        <taxon>Bacteria</taxon>
        <taxon>Bacillati</taxon>
        <taxon>Bacillota</taxon>
        <taxon>Clostridia</taxon>
        <taxon>Eubacteriales</taxon>
        <taxon>Desulfitobacteriaceae</taxon>
        <taxon>Syntrophobotulus</taxon>
    </lineage>
</organism>
<dbReference type="Pfam" id="PF08281">
    <property type="entry name" value="Sigma70_r4_2"/>
    <property type="match status" value="1"/>
</dbReference>
<dbReference type="SUPFAM" id="SSF88946">
    <property type="entry name" value="Sigma2 domain of RNA polymerase sigma factors"/>
    <property type="match status" value="1"/>
</dbReference>
<evidence type="ECO:0000256" key="1">
    <source>
        <dbReference type="ARBA" id="ARBA00010641"/>
    </source>
</evidence>
<evidence type="ECO:0000256" key="5">
    <source>
        <dbReference type="ARBA" id="ARBA00023163"/>
    </source>
</evidence>
<dbReference type="OrthoDB" id="9784984at2"/>
<accession>F0SXU3</accession>
<keyword evidence="4" id="KW-0238">DNA-binding</keyword>
<dbReference type="Gene3D" id="1.10.1740.10">
    <property type="match status" value="1"/>
</dbReference>
<dbReference type="KEGG" id="sgy:Sgly_2731"/>
<dbReference type="RefSeq" id="WP_013625824.1">
    <property type="nucleotide sequence ID" value="NC_015172.1"/>
</dbReference>
<dbReference type="InterPro" id="IPR039425">
    <property type="entry name" value="RNA_pol_sigma-70-like"/>
</dbReference>
<dbReference type="InterPro" id="IPR013324">
    <property type="entry name" value="RNA_pol_sigma_r3/r4-like"/>
</dbReference>
<dbReference type="Gene3D" id="1.10.10.10">
    <property type="entry name" value="Winged helix-like DNA-binding domain superfamily/Winged helix DNA-binding domain"/>
    <property type="match status" value="1"/>
</dbReference>
<keyword evidence="5" id="KW-0804">Transcription</keyword>
<dbReference type="Pfam" id="PF04542">
    <property type="entry name" value="Sigma70_r2"/>
    <property type="match status" value="1"/>
</dbReference>
<dbReference type="InterPro" id="IPR013249">
    <property type="entry name" value="RNA_pol_sigma70_r4_t2"/>
</dbReference>
<dbReference type="GO" id="GO:0003677">
    <property type="term" value="F:DNA binding"/>
    <property type="evidence" value="ECO:0007669"/>
    <property type="project" value="UniProtKB-KW"/>
</dbReference>
<dbReference type="PANTHER" id="PTHR43133">
    <property type="entry name" value="RNA POLYMERASE ECF-TYPE SIGMA FACTO"/>
    <property type="match status" value="1"/>
</dbReference>
<evidence type="ECO:0000256" key="4">
    <source>
        <dbReference type="ARBA" id="ARBA00023125"/>
    </source>
</evidence>
<dbReference type="eggNOG" id="COG1595">
    <property type="taxonomic scope" value="Bacteria"/>
</dbReference>
<evidence type="ECO:0000313" key="9">
    <source>
        <dbReference type="Proteomes" id="UP000007488"/>
    </source>
</evidence>
<dbReference type="InterPro" id="IPR014284">
    <property type="entry name" value="RNA_pol_sigma-70_dom"/>
</dbReference>
<proteinExistence type="inferred from homology"/>
<comment type="similarity">
    <text evidence="1">Belongs to the sigma-70 factor family. ECF subfamily.</text>
</comment>
<keyword evidence="2" id="KW-0805">Transcription regulation</keyword>
<protein>
    <submittedName>
        <fullName evidence="8">RNA polymerase, sigma-24 subunit, ECF subfamily</fullName>
    </submittedName>
</protein>
<evidence type="ECO:0000259" key="7">
    <source>
        <dbReference type="Pfam" id="PF08281"/>
    </source>
</evidence>
<reference evidence="8 9" key="1">
    <citation type="journal article" date="2011" name="Stand. Genomic Sci.">
        <title>Complete genome sequence of Syntrophobotulus glycolicus type strain (FlGlyR).</title>
        <authorList>
            <person name="Han C."/>
            <person name="Mwirichia R."/>
            <person name="Chertkov O."/>
            <person name="Held B."/>
            <person name="Lapidus A."/>
            <person name="Nolan M."/>
            <person name="Lucas S."/>
            <person name="Hammon N."/>
            <person name="Deshpande S."/>
            <person name="Cheng J.F."/>
            <person name="Tapia R."/>
            <person name="Goodwin L."/>
            <person name="Pitluck S."/>
            <person name="Huntemann M."/>
            <person name="Liolios K."/>
            <person name="Ivanova N."/>
            <person name="Pagani I."/>
            <person name="Mavromatis K."/>
            <person name="Ovchinikova G."/>
            <person name="Pati A."/>
            <person name="Chen A."/>
            <person name="Palaniappan K."/>
            <person name="Land M."/>
            <person name="Hauser L."/>
            <person name="Brambilla E.M."/>
            <person name="Rohde M."/>
            <person name="Spring S."/>
            <person name="Sikorski J."/>
            <person name="Goker M."/>
            <person name="Woyke T."/>
            <person name="Bristow J."/>
            <person name="Eisen J.A."/>
            <person name="Markowitz V."/>
            <person name="Hugenholtz P."/>
            <person name="Kyrpides N.C."/>
            <person name="Klenk H.P."/>
            <person name="Detter J.C."/>
        </authorList>
    </citation>
    <scope>NUCLEOTIDE SEQUENCE [LARGE SCALE GENOMIC DNA]</scope>
    <source>
        <strain evidence="9">DSM 8271 / FlGlyR</strain>
    </source>
</reference>
<dbReference type="GO" id="GO:0016987">
    <property type="term" value="F:sigma factor activity"/>
    <property type="evidence" value="ECO:0007669"/>
    <property type="project" value="UniProtKB-KW"/>
</dbReference>
<feature type="domain" description="RNA polymerase sigma-70 region 2" evidence="6">
    <location>
        <begin position="10"/>
        <end position="76"/>
    </location>
</feature>
<name>F0SXU3_SYNGF</name>
<evidence type="ECO:0000256" key="3">
    <source>
        <dbReference type="ARBA" id="ARBA00023082"/>
    </source>
</evidence>
<sequence length="167" mass="18562">MEMDAAFTEIYEELLPVIYRFVAVRVPSCEVEDQTAEIIVKVWRAWPKFKGQSSLKTWALSIAYHQIADYYRHLKRMPSVIPLEGSNASDDGHSDHWLNMLSISQVLAGMTPQQAAVIQLRLAEGFSAVEAGRILGISSTAVDSILYRAKKSFRKLYLGATGGGKNA</sequence>
<dbReference type="GO" id="GO:0006352">
    <property type="term" value="P:DNA-templated transcription initiation"/>
    <property type="evidence" value="ECO:0007669"/>
    <property type="project" value="InterPro"/>
</dbReference>
<evidence type="ECO:0000256" key="2">
    <source>
        <dbReference type="ARBA" id="ARBA00023015"/>
    </source>
</evidence>
<evidence type="ECO:0000313" key="8">
    <source>
        <dbReference type="EMBL" id="ADY57004.1"/>
    </source>
</evidence>
<dbReference type="STRING" id="645991.Sgly_2731"/>
<dbReference type="InterPro" id="IPR007627">
    <property type="entry name" value="RNA_pol_sigma70_r2"/>
</dbReference>
<dbReference type="EMBL" id="CP002547">
    <property type="protein sequence ID" value="ADY57004.1"/>
    <property type="molecule type" value="Genomic_DNA"/>
</dbReference>
<keyword evidence="3" id="KW-0731">Sigma factor</keyword>
<dbReference type="HOGENOM" id="CLU_047691_3_4_9"/>
<evidence type="ECO:0000259" key="6">
    <source>
        <dbReference type="Pfam" id="PF04542"/>
    </source>
</evidence>
<reference evidence="9" key="2">
    <citation type="submission" date="2011-02" db="EMBL/GenBank/DDBJ databases">
        <title>The complete genome of Syntrophobotulus glycolicus DSM 8271.</title>
        <authorList>
            <person name="Lucas S."/>
            <person name="Copeland A."/>
            <person name="Lapidus A."/>
            <person name="Bruce D."/>
            <person name="Goodwin L."/>
            <person name="Pitluck S."/>
            <person name="Kyrpides N."/>
            <person name="Mavromatis K."/>
            <person name="Pagani I."/>
            <person name="Ivanova N."/>
            <person name="Mikhailova N."/>
            <person name="Chertkov O."/>
            <person name="Held B."/>
            <person name="Detter J.C."/>
            <person name="Tapia R."/>
            <person name="Han C."/>
            <person name="Land M."/>
            <person name="Hauser L."/>
            <person name="Markowitz V."/>
            <person name="Cheng J.-F."/>
            <person name="Hugenholtz P."/>
            <person name="Woyke T."/>
            <person name="Wu D."/>
            <person name="Spring S."/>
            <person name="Schroeder M."/>
            <person name="Brambilla E."/>
            <person name="Klenk H.-P."/>
            <person name="Eisen J.A."/>
        </authorList>
    </citation>
    <scope>NUCLEOTIDE SEQUENCE [LARGE SCALE GENOMIC DNA]</scope>
    <source>
        <strain evidence="9">DSM 8271 / FlGlyR</strain>
    </source>
</reference>
<dbReference type="NCBIfam" id="TIGR02937">
    <property type="entry name" value="sigma70-ECF"/>
    <property type="match status" value="1"/>
</dbReference>